<dbReference type="Pfam" id="PF13508">
    <property type="entry name" value="Acetyltransf_7"/>
    <property type="match status" value="1"/>
</dbReference>
<keyword evidence="6" id="KW-1185">Reference proteome</keyword>
<dbReference type="SUPFAM" id="SSF55729">
    <property type="entry name" value="Acyl-CoA N-acyltransferases (Nat)"/>
    <property type="match status" value="1"/>
</dbReference>
<dbReference type="PANTHER" id="PTHR43800:SF1">
    <property type="entry name" value="PEPTIDYL-LYSINE N-ACETYLTRANSFERASE YJAB"/>
    <property type="match status" value="1"/>
</dbReference>
<evidence type="ECO:0000256" key="1">
    <source>
        <dbReference type="ARBA" id="ARBA00022679"/>
    </source>
</evidence>
<dbReference type="CDD" id="cd04301">
    <property type="entry name" value="NAT_SF"/>
    <property type="match status" value="1"/>
</dbReference>
<accession>A0A3D9SVG4</accession>
<dbReference type="Proteomes" id="UP000256661">
    <property type="component" value="Unassembled WGS sequence"/>
</dbReference>
<proteinExistence type="predicted"/>
<protein>
    <submittedName>
        <fullName evidence="5">N-acetylglutamate synthase-like GNAT family acetyltransferase</fullName>
    </submittedName>
</protein>
<dbReference type="GO" id="GO:0016747">
    <property type="term" value="F:acyltransferase activity, transferring groups other than amino-acyl groups"/>
    <property type="evidence" value="ECO:0007669"/>
    <property type="project" value="InterPro"/>
</dbReference>
<keyword evidence="2" id="KW-0012">Acyltransferase</keyword>
<evidence type="ECO:0000256" key="3">
    <source>
        <dbReference type="SAM" id="MobiDB-lite"/>
    </source>
</evidence>
<evidence type="ECO:0000259" key="4">
    <source>
        <dbReference type="PROSITE" id="PS51186"/>
    </source>
</evidence>
<dbReference type="RefSeq" id="WP_116025035.1">
    <property type="nucleotide sequence ID" value="NZ_QTTT01000001.1"/>
</dbReference>
<dbReference type="OrthoDB" id="572496at2"/>
<organism evidence="5 6">
    <name type="scientific">Thermomonospora umbrina</name>
    <dbReference type="NCBI Taxonomy" id="111806"/>
    <lineage>
        <taxon>Bacteria</taxon>
        <taxon>Bacillati</taxon>
        <taxon>Actinomycetota</taxon>
        <taxon>Actinomycetes</taxon>
        <taxon>Streptosporangiales</taxon>
        <taxon>Thermomonosporaceae</taxon>
        <taxon>Thermomonospora</taxon>
    </lineage>
</organism>
<sequence length="176" mass="19176">MDITVRPAEERDLVGLPAIERSADKVFEAVGIVFPPGPTVIEEVVERARVLVVGKPVVGFAAVVEVDGHPHLEQIAVHADETGRGIGGMLLERVVEEAAGELTLITFRDVRWNGPWYARHGFAELSEERWGPGLREHWQAEIDAGLHLPGPRMVMSRQGGGGVDRVPERVAGQGEK</sequence>
<dbReference type="PROSITE" id="PS51186">
    <property type="entry name" value="GNAT"/>
    <property type="match status" value="1"/>
</dbReference>
<dbReference type="InterPro" id="IPR000182">
    <property type="entry name" value="GNAT_dom"/>
</dbReference>
<dbReference type="AlphaFoldDB" id="A0A3D9SVG4"/>
<dbReference type="PANTHER" id="PTHR43800">
    <property type="entry name" value="PEPTIDYL-LYSINE N-ACETYLTRANSFERASE YJAB"/>
    <property type="match status" value="1"/>
</dbReference>
<gene>
    <name evidence="5" type="ORF">DFJ69_5305</name>
</gene>
<comment type="caution">
    <text evidence="5">The sequence shown here is derived from an EMBL/GenBank/DDBJ whole genome shotgun (WGS) entry which is preliminary data.</text>
</comment>
<keyword evidence="1 5" id="KW-0808">Transferase</keyword>
<evidence type="ECO:0000256" key="2">
    <source>
        <dbReference type="ARBA" id="ARBA00023315"/>
    </source>
</evidence>
<name>A0A3D9SVG4_9ACTN</name>
<feature type="domain" description="N-acetyltransferase" evidence="4">
    <location>
        <begin position="3"/>
        <end position="145"/>
    </location>
</feature>
<dbReference type="EMBL" id="QTTT01000001">
    <property type="protein sequence ID" value="REE99788.1"/>
    <property type="molecule type" value="Genomic_DNA"/>
</dbReference>
<dbReference type="InterPro" id="IPR016181">
    <property type="entry name" value="Acyl_CoA_acyltransferase"/>
</dbReference>
<reference evidence="5 6" key="1">
    <citation type="submission" date="2018-08" db="EMBL/GenBank/DDBJ databases">
        <title>Sequencing the genomes of 1000 actinobacteria strains.</title>
        <authorList>
            <person name="Klenk H.-P."/>
        </authorList>
    </citation>
    <scope>NUCLEOTIDE SEQUENCE [LARGE SCALE GENOMIC DNA]</scope>
    <source>
        <strain evidence="5 6">DSM 43927</strain>
    </source>
</reference>
<evidence type="ECO:0000313" key="6">
    <source>
        <dbReference type="Proteomes" id="UP000256661"/>
    </source>
</evidence>
<feature type="region of interest" description="Disordered" evidence="3">
    <location>
        <begin position="155"/>
        <end position="176"/>
    </location>
</feature>
<evidence type="ECO:0000313" key="5">
    <source>
        <dbReference type="EMBL" id="REE99788.1"/>
    </source>
</evidence>
<dbReference type="Gene3D" id="3.40.630.30">
    <property type="match status" value="1"/>
</dbReference>